<dbReference type="Proteomes" id="UP001341840">
    <property type="component" value="Unassembled WGS sequence"/>
</dbReference>
<keyword evidence="3" id="KW-1185">Reference proteome</keyword>
<reference evidence="2 3" key="1">
    <citation type="journal article" date="2023" name="Plants (Basel)">
        <title>Bridging the Gap: Combining Genomics and Transcriptomics Approaches to Understand Stylosanthes scabra, an Orphan Legume from the Brazilian Caatinga.</title>
        <authorList>
            <person name="Ferreira-Neto J.R.C."/>
            <person name="da Silva M.D."/>
            <person name="Binneck E."/>
            <person name="de Melo N.F."/>
            <person name="da Silva R.H."/>
            <person name="de Melo A.L.T.M."/>
            <person name="Pandolfi V."/>
            <person name="Bustamante F.O."/>
            <person name="Brasileiro-Vidal A.C."/>
            <person name="Benko-Iseppon A.M."/>
        </authorList>
    </citation>
    <scope>NUCLEOTIDE SEQUENCE [LARGE SCALE GENOMIC DNA]</scope>
    <source>
        <tissue evidence="2">Leaves</tissue>
    </source>
</reference>
<evidence type="ECO:0000256" key="1">
    <source>
        <dbReference type="SAM" id="MobiDB-lite"/>
    </source>
</evidence>
<feature type="region of interest" description="Disordered" evidence="1">
    <location>
        <begin position="1"/>
        <end position="23"/>
    </location>
</feature>
<feature type="compositionally biased region" description="Low complexity" evidence="1">
    <location>
        <begin position="11"/>
        <end position="20"/>
    </location>
</feature>
<accession>A0ABU6WUM3</accession>
<proteinExistence type="predicted"/>
<gene>
    <name evidence="2" type="ORF">PIB30_085574</name>
</gene>
<evidence type="ECO:0000313" key="2">
    <source>
        <dbReference type="EMBL" id="MED6188398.1"/>
    </source>
</evidence>
<comment type="caution">
    <text evidence="2">The sequence shown here is derived from an EMBL/GenBank/DDBJ whole genome shotgun (WGS) entry which is preliminary data.</text>
</comment>
<dbReference type="EMBL" id="JASCZI010182675">
    <property type="protein sequence ID" value="MED6188398.1"/>
    <property type="molecule type" value="Genomic_DNA"/>
</dbReference>
<protein>
    <submittedName>
        <fullName evidence="2">Uncharacterized protein</fullName>
    </submittedName>
</protein>
<evidence type="ECO:0000313" key="3">
    <source>
        <dbReference type="Proteomes" id="UP001341840"/>
    </source>
</evidence>
<organism evidence="2 3">
    <name type="scientific">Stylosanthes scabra</name>
    <dbReference type="NCBI Taxonomy" id="79078"/>
    <lineage>
        <taxon>Eukaryota</taxon>
        <taxon>Viridiplantae</taxon>
        <taxon>Streptophyta</taxon>
        <taxon>Embryophyta</taxon>
        <taxon>Tracheophyta</taxon>
        <taxon>Spermatophyta</taxon>
        <taxon>Magnoliopsida</taxon>
        <taxon>eudicotyledons</taxon>
        <taxon>Gunneridae</taxon>
        <taxon>Pentapetalae</taxon>
        <taxon>rosids</taxon>
        <taxon>fabids</taxon>
        <taxon>Fabales</taxon>
        <taxon>Fabaceae</taxon>
        <taxon>Papilionoideae</taxon>
        <taxon>50 kb inversion clade</taxon>
        <taxon>dalbergioids sensu lato</taxon>
        <taxon>Dalbergieae</taxon>
        <taxon>Pterocarpus clade</taxon>
        <taxon>Stylosanthes</taxon>
    </lineage>
</organism>
<name>A0ABU6WUM3_9FABA</name>
<sequence length="165" mass="16983">MEEGEAALIVSSDSGPSSSSIRREVVGSHGCCPFLESRRGAVKSEEEGRQGVALRGTGGEACDLPDGAVQNLFPFGTGGRKRCTSLGIGDCGEGEVAAPGGKEEVERVPPPPRVLIRGADTDERIGEGSSAAVVDGVVTAVVEEKRLSKEVPMTTPMAGKRSISC</sequence>